<proteinExistence type="predicted"/>
<organism evidence="2 3">
    <name type="scientific">Candidatus Falkowbacteria bacterium CG10_big_fil_rev_8_21_14_0_10_39_11</name>
    <dbReference type="NCBI Taxonomy" id="1974565"/>
    <lineage>
        <taxon>Bacteria</taxon>
        <taxon>Candidatus Falkowiibacteriota</taxon>
    </lineage>
</organism>
<dbReference type="AlphaFoldDB" id="A0A2H0V4E6"/>
<feature type="signal peptide" evidence="1">
    <location>
        <begin position="1"/>
        <end position="23"/>
    </location>
</feature>
<evidence type="ECO:0000256" key="1">
    <source>
        <dbReference type="SAM" id="SignalP"/>
    </source>
</evidence>
<keyword evidence="1" id="KW-0732">Signal</keyword>
<accession>A0A2H0V4E6</accession>
<dbReference type="Proteomes" id="UP000229901">
    <property type="component" value="Unassembled WGS sequence"/>
</dbReference>
<evidence type="ECO:0000313" key="2">
    <source>
        <dbReference type="EMBL" id="PIR93954.1"/>
    </source>
</evidence>
<comment type="caution">
    <text evidence="2">The sequence shown here is derived from an EMBL/GenBank/DDBJ whole genome shotgun (WGS) entry which is preliminary data.</text>
</comment>
<evidence type="ECO:0000313" key="3">
    <source>
        <dbReference type="Proteomes" id="UP000229901"/>
    </source>
</evidence>
<gene>
    <name evidence="2" type="ORF">COT97_03950</name>
</gene>
<protein>
    <submittedName>
        <fullName evidence="2">Uncharacterized protein</fullName>
    </submittedName>
</protein>
<dbReference type="EMBL" id="PFAP01000028">
    <property type="protein sequence ID" value="PIR93954.1"/>
    <property type="molecule type" value="Genomic_DNA"/>
</dbReference>
<sequence length="139" mass="15247">MKHVILALLSLTVLFIGLQTVQASTTCIQYSWTEVVNEDPTPDIPRTATVGMVSWRGLALVTYSHSLIPDLPVEISIPDCMHCEDCEEFFPTVTMGSQATSAMGNIPGVSYDFGWIKVDFVFSVMGYQLSGKGGVQFMM</sequence>
<name>A0A2H0V4E6_9BACT</name>
<feature type="chain" id="PRO_5013836629" evidence="1">
    <location>
        <begin position="24"/>
        <end position="139"/>
    </location>
</feature>
<reference evidence="3" key="1">
    <citation type="submission" date="2017-09" db="EMBL/GenBank/DDBJ databases">
        <title>Depth-based differentiation of microbial function through sediment-hosted aquifers and enrichment of novel symbionts in the deep terrestrial subsurface.</title>
        <authorList>
            <person name="Probst A.J."/>
            <person name="Ladd B."/>
            <person name="Jarett J.K."/>
            <person name="Geller-Mcgrath D.E."/>
            <person name="Sieber C.M.K."/>
            <person name="Emerson J.B."/>
            <person name="Anantharaman K."/>
            <person name="Thomas B.C."/>
            <person name="Malmstrom R."/>
            <person name="Stieglmeier M."/>
            <person name="Klingl A."/>
            <person name="Woyke T."/>
            <person name="Ryan C.M."/>
            <person name="Banfield J.F."/>
        </authorList>
    </citation>
    <scope>NUCLEOTIDE SEQUENCE [LARGE SCALE GENOMIC DNA]</scope>
</reference>